<dbReference type="KEGG" id="pprc:PFLCHA0_c16660"/>
<evidence type="ECO:0000313" key="2">
    <source>
        <dbReference type="Proteomes" id="UP000013940"/>
    </source>
</evidence>
<organism evidence="1 2">
    <name type="scientific">Pseudomonas protegens (strain DSM 19095 / LMG 27888 / CFBP 6595 / CHA0)</name>
    <dbReference type="NCBI Taxonomy" id="1124983"/>
    <lineage>
        <taxon>Bacteria</taxon>
        <taxon>Pseudomonadati</taxon>
        <taxon>Pseudomonadota</taxon>
        <taxon>Gammaproteobacteria</taxon>
        <taxon>Pseudomonadales</taxon>
        <taxon>Pseudomonadaceae</taxon>
        <taxon>Pseudomonas</taxon>
    </lineage>
</organism>
<evidence type="ECO:0000313" key="1">
    <source>
        <dbReference type="EMBL" id="AGL83454.1"/>
    </source>
</evidence>
<sequence length="89" mass="10027">MNQLEPVFSRAREVADLFRLGRDVEAVGVMVELFDPIQSLVDGAALPVQQDWAKLLTLMLACQEGQNWLGLADYLEYELLDWLQAEFGG</sequence>
<name>A0A2C9EII9_PSEPH</name>
<dbReference type="GeneID" id="57474648"/>
<dbReference type="eggNOG" id="ENOG5032CQ7">
    <property type="taxonomic scope" value="Bacteria"/>
</dbReference>
<dbReference type="HOGENOM" id="CLU_186871_0_0_6"/>
<gene>
    <name evidence="1" type="ORF">PFLCHA0_c16660</name>
</gene>
<dbReference type="AlphaFoldDB" id="A0A2C9EII9"/>
<accession>A0A2C9EII9</accession>
<protein>
    <submittedName>
        <fullName evidence="1">Uncharacterized protein</fullName>
    </submittedName>
</protein>
<dbReference type="EMBL" id="CP003190">
    <property type="protein sequence ID" value="AGL83454.1"/>
    <property type="molecule type" value="Genomic_DNA"/>
</dbReference>
<reference evidence="2" key="1">
    <citation type="journal article" date="2014" name="Genome Announc.">
        <title>Full-genome sequence of the plant growth-promoting bacterium Pseudomonas protegens CHA0.</title>
        <authorList>
            <person name="Jousset A."/>
            <person name="Schuldes J."/>
            <person name="Keel C."/>
            <person name="Maurhofer M."/>
            <person name="Daniel R."/>
            <person name="Scheu S."/>
            <person name="Thuermer A."/>
        </authorList>
    </citation>
    <scope>NUCLEOTIDE SEQUENCE [LARGE SCALE GENOMIC DNA]</scope>
    <source>
        <strain evidence="2">DSM 19095 / LMG 27888 / CFBP 6595 / CHA0</strain>
    </source>
</reference>
<dbReference type="RefSeq" id="WP_015634627.1">
    <property type="nucleotide sequence ID" value="NC_021237.1"/>
</dbReference>
<proteinExistence type="predicted"/>
<dbReference type="Proteomes" id="UP000013940">
    <property type="component" value="Chromosome"/>
</dbReference>